<feature type="region of interest" description="Disordered" evidence="6">
    <location>
        <begin position="164"/>
        <end position="241"/>
    </location>
</feature>
<dbReference type="AlphaFoldDB" id="A0AB39ZC97"/>
<evidence type="ECO:0000259" key="7">
    <source>
        <dbReference type="PROSITE" id="PS51665"/>
    </source>
</evidence>
<gene>
    <name evidence="9" type="primary">LOC108012238</name>
</gene>
<dbReference type="Proteomes" id="UP001652628">
    <property type="component" value="Chromosome 3"/>
</dbReference>
<evidence type="ECO:0000256" key="5">
    <source>
        <dbReference type="ARBA" id="ARBA00023273"/>
    </source>
</evidence>
<dbReference type="InterPro" id="IPR052102">
    <property type="entry name" value="Enkurin_domain-protein"/>
</dbReference>
<evidence type="ECO:0000256" key="4">
    <source>
        <dbReference type="ARBA" id="ARBA00023212"/>
    </source>
</evidence>
<proteinExistence type="predicted"/>
<feature type="domain" description="Enkurin" evidence="7">
    <location>
        <begin position="216"/>
        <end position="308"/>
    </location>
</feature>
<protein>
    <recommendedName>
        <fullName evidence="7">Enkurin domain-containing protein</fullName>
    </recommendedName>
</protein>
<evidence type="ECO:0000313" key="8">
    <source>
        <dbReference type="Proteomes" id="UP001652628"/>
    </source>
</evidence>
<evidence type="ECO:0000313" key="9">
    <source>
        <dbReference type="RefSeq" id="XP_016933024.3"/>
    </source>
</evidence>
<evidence type="ECO:0000256" key="1">
    <source>
        <dbReference type="ARBA" id="ARBA00004138"/>
    </source>
</evidence>
<feature type="compositionally biased region" description="Polar residues" evidence="6">
    <location>
        <begin position="88"/>
        <end position="100"/>
    </location>
</feature>
<name>A0AB39ZC97_DROSZ</name>
<keyword evidence="3" id="KW-0963">Cytoplasm</keyword>
<sequence length="331" mass="37779">MTRNFLRENRLMVSQTSRNYQLPTMASRARCYGPVKLGSTETKRGSTGGRTLPRRTIGRQTSSEKQIQTEEISDERFLSAALLKCSEKSPSPSQSHLQSRSEGDEGGQFLGEGLRLRRTASNFELGRMSEQRDGYQPGQYTLHRPLASAFGILPSGLNYLDTSCSSIPKQDDESSSRSSSPRCRQMDIPEMVDVDPEDMLSIHAQTSREELPSKESQPQEVKVPAQEDHQKELEKQPDPQLILLSSEQRRELLESAQERQRQLISEYNRLPLSMGTLRVRNLKRKLEQQLDVVDHDLSMLLQAKVYLKQENNCKTICLSKNVNEKRWLNKI</sequence>
<feature type="region of interest" description="Disordered" evidence="6">
    <location>
        <begin position="35"/>
        <end position="71"/>
    </location>
</feature>
<dbReference type="PANTHER" id="PTHR21490">
    <property type="entry name" value="ENKURIN-RELATED"/>
    <property type="match status" value="1"/>
</dbReference>
<feature type="compositionally biased region" description="Basic and acidic residues" evidence="6">
    <location>
        <begin position="225"/>
        <end position="237"/>
    </location>
</feature>
<comment type="subcellular location">
    <subcellularLocation>
        <location evidence="1">Cell projection</location>
        <location evidence="1">Cilium</location>
    </subcellularLocation>
    <subcellularLocation>
        <location evidence="2">Cytoplasm</location>
        <location evidence="2">Cytoskeleton</location>
    </subcellularLocation>
</comment>
<evidence type="ECO:0000256" key="6">
    <source>
        <dbReference type="SAM" id="MobiDB-lite"/>
    </source>
</evidence>
<feature type="region of interest" description="Disordered" evidence="6">
    <location>
        <begin position="85"/>
        <end position="109"/>
    </location>
</feature>
<dbReference type="InterPro" id="IPR027012">
    <property type="entry name" value="Enkurin_dom"/>
</dbReference>
<reference evidence="9" key="1">
    <citation type="submission" date="2025-08" db="UniProtKB">
        <authorList>
            <consortium name="RefSeq"/>
        </authorList>
    </citation>
    <scope>IDENTIFICATION</scope>
</reference>
<feature type="compositionally biased region" description="Polar residues" evidence="6">
    <location>
        <begin position="58"/>
        <end position="70"/>
    </location>
</feature>
<dbReference type="PROSITE" id="PS51665">
    <property type="entry name" value="ENKURIN"/>
    <property type="match status" value="1"/>
</dbReference>
<keyword evidence="8" id="KW-1185">Reference proteome</keyword>
<evidence type="ECO:0000256" key="2">
    <source>
        <dbReference type="ARBA" id="ARBA00004245"/>
    </source>
</evidence>
<keyword evidence="4" id="KW-0206">Cytoskeleton</keyword>
<dbReference type="GO" id="GO:0005929">
    <property type="term" value="C:cilium"/>
    <property type="evidence" value="ECO:0007669"/>
    <property type="project" value="UniProtKB-SubCell"/>
</dbReference>
<dbReference type="Pfam" id="PF13864">
    <property type="entry name" value="Enkurin"/>
    <property type="match status" value="1"/>
</dbReference>
<accession>A0AB39ZC97</accession>
<organism evidence="8 9">
    <name type="scientific">Drosophila suzukii</name>
    <name type="common">Spotted-wing drosophila fruit fly</name>
    <dbReference type="NCBI Taxonomy" id="28584"/>
    <lineage>
        <taxon>Eukaryota</taxon>
        <taxon>Metazoa</taxon>
        <taxon>Ecdysozoa</taxon>
        <taxon>Arthropoda</taxon>
        <taxon>Hexapoda</taxon>
        <taxon>Insecta</taxon>
        <taxon>Pterygota</taxon>
        <taxon>Neoptera</taxon>
        <taxon>Endopterygota</taxon>
        <taxon>Diptera</taxon>
        <taxon>Brachycera</taxon>
        <taxon>Muscomorpha</taxon>
        <taxon>Ephydroidea</taxon>
        <taxon>Drosophilidae</taxon>
        <taxon>Drosophila</taxon>
        <taxon>Sophophora</taxon>
    </lineage>
</organism>
<dbReference type="RefSeq" id="XP_016933024.3">
    <property type="nucleotide sequence ID" value="XM_017077535.4"/>
</dbReference>
<keyword evidence="5" id="KW-0966">Cell projection</keyword>
<evidence type="ECO:0000256" key="3">
    <source>
        <dbReference type="ARBA" id="ARBA00022490"/>
    </source>
</evidence>
<dbReference type="GeneID" id="108012238"/>
<dbReference type="GO" id="GO:0005856">
    <property type="term" value="C:cytoskeleton"/>
    <property type="evidence" value="ECO:0007669"/>
    <property type="project" value="UniProtKB-SubCell"/>
</dbReference>